<dbReference type="Pfam" id="PF13711">
    <property type="entry name" value="DUF4160"/>
    <property type="match status" value="1"/>
</dbReference>
<accession>A0A0F8Y1B6</accession>
<reference evidence="1" key="1">
    <citation type="journal article" date="2015" name="Nature">
        <title>Complex archaea that bridge the gap between prokaryotes and eukaryotes.</title>
        <authorList>
            <person name="Spang A."/>
            <person name="Saw J.H."/>
            <person name="Jorgensen S.L."/>
            <person name="Zaremba-Niedzwiedzka K."/>
            <person name="Martijn J."/>
            <person name="Lind A.E."/>
            <person name="van Eijk R."/>
            <person name="Schleper C."/>
            <person name="Guy L."/>
            <person name="Ettema T.J."/>
        </authorList>
    </citation>
    <scope>NUCLEOTIDE SEQUENCE</scope>
</reference>
<gene>
    <name evidence="1" type="ORF">LCGC14_2877430</name>
</gene>
<proteinExistence type="predicted"/>
<evidence type="ECO:0008006" key="2">
    <source>
        <dbReference type="Google" id="ProtNLM"/>
    </source>
</evidence>
<dbReference type="InterPro" id="IPR025427">
    <property type="entry name" value="DUF4160"/>
</dbReference>
<feature type="non-terminal residue" evidence="1">
    <location>
        <position position="45"/>
    </location>
</feature>
<sequence>MPKIIEWKGYRFFFFSNEGDPLEHIHVHVKKGENVAKYWVIPEVY</sequence>
<comment type="caution">
    <text evidence="1">The sequence shown here is derived from an EMBL/GenBank/DDBJ whole genome shotgun (WGS) entry which is preliminary data.</text>
</comment>
<evidence type="ECO:0000313" key="1">
    <source>
        <dbReference type="EMBL" id="KKK75073.1"/>
    </source>
</evidence>
<name>A0A0F8Y1B6_9ZZZZ</name>
<organism evidence="1">
    <name type="scientific">marine sediment metagenome</name>
    <dbReference type="NCBI Taxonomy" id="412755"/>
    <lineage>
        <taxon>unclassified sequences</taxon>
        <taxon>metagenomes</taxon>
        <taxon>ecological metagenomes</taxon>
    </lineage>
</organism>
<dbReference type="AlphaFoldDB" id="A0A0F8Y1B6"/>
<protein>
    <recommendedName>
        <fullName evidence="2">DUF4160 domain-containing protein</fullName>
    </recommendedName>
</protein>
<dbReference type="EMBL" id="LAZR01056026">
    <property type="protein sequence ID" value="KKK75073.1"/>
    <property type="molecule type" value="Genomic_DNA"/>
</dbReference>